<dbReference type="PANTHER" id="PTHR46388">
    <property type="entry name" value="NHL REPEAT-CONTAINING PROTEIN 2"/>
    <property type="match status" value="1"/>
</dbReference>
<name>D2VTG4_NAEGR</name>
<dbReference type="InterPro" id="IPR011042">
    <property type="entry name" value="6-blade_b-propeller_TolB-like"/>
</dbReference>
<dbReference type="KEGG" id="ngr:NAEGRDRAFT_72291"/>
<dbReference type="Pfam" id="PF25021">
    <property type="entry name" value="TEN_NHL"/>
    <property type="match status" value="2"/>
</dbReference>
<keyword evidence="2" id="KW-0732">Signal</keyword>
<dbReference type="OrthoDB" id="342730at2759"/>
<feature type="domain" description="Teneurin NHL" evidence="3">
    <location>
        <begin position="387"/>
        <end position="539"/>
    </location>
</feature>
<keyword evidence="5" id="KW-1185">Reference proteome</keyword>
<sequence length="747" mass="79472">MKTLQPVNLFVVVVLISCFAWTVRCFSQTKPVDFKLTTLLGEMYGEGVKATQVGMTFPLGVAVSPLNGNVYFSDMYNHQVRYVDSNGFSHLAAGSPTLAAGESSYFTLANDTLLTPSSVALNSNGELYIAEYARIRKVYFNSTINNYNMVTFAGGGFDSSSSGVSPLSVSLNQPRCVVPVSNGDVFICDTYNYRIRKVVNGIIYNIVGSGVKGNSAEGSLALYSNVGEVWAIVFNPVSGEMYFSDFDNNAIKYIANNGSVYTYVSSFGPKGIVFDSNGDLYVAEATYDQIVKFSNGVRTVIANNAGITPGFSGDGGNALNATFHGITSLAIYGKKLYIADASNNRIRHINLTTNIINTIAGDGSEIYTGGTSGYQSTIALKRPYTSFYNNQTDELLIADTNNYRVLRVNSLSNIESSSLIETVAGVVGLVQDDIDGKLGNETALNYPYSVTQSEISGDVFIGTTFKILKVSKKDKRVSTVAGSVSTLAGDNFNSIASQLNEPAGLAFAINGDLYICDSINHAIRKIDHETGIISTIAGNGIAGFKDGNASIAQFNSNLGLSVLPNGDLLIADYNNNRIRKYLASSKQVLTIAGGLAGYSGDGQLATSAQLNHPTDVAYNASTGDVFIADFGNKVIRKISNSTGIISTIAGSGLSEYNGDAMPASISNISPYGLSIHPITGELFISDSVNYLIRKINVNNQIIYNVAGVNGTSIWSTTGLANSTSLGSLGFITFSPKGDLFIAKDKMS</sequence>
<dbReference type="PANTHER" id="PTHR46388:SF2">
    <property type="entry name" value="NHL REPEAT-CONTAINING PROTEIN 2"/>
    <property type="match status" value="1"/>
</dbReference>
<dbReference type="Gene3D" id="2.120.10.30">
    <property type="entry name" value="TolB, C-terminal domain"/>
    <property type="match status" value="4"/>
</dbReference>
<dbReference type="VEuPathDB" id="AmoebaDB:NAEGRDRAFT_72291"/>
<evidence type="ECO:0000313" key="5">
    <source>
        <dbReference type="Proteomes" id="UP000006671"/>
    </source>
</evidence>
<dbReference type="RefSeq" id="XP_002672674.1">
    <property type="nucleotide sequence ID" value="XM_002672628.1"/>
</dbReference>
<dbReference type="STRING" id="5762.D2VTG4"/>
<dbReference type="InterPro" id="IPR056822">
    <property type="entry name" value="TEN_NHL"/>
</dbReference>
<evidence type="ECO:0000256" key="2">
    <source>
        <dbReference type="SAM" id="SignalP"/>
    </source>
</evidence>
<feature type="chain" id="PRO_5003038813" evidence="2">
    <location>
        <begin position="26"/>
        <end position="747"/>
    </location>
</feature>
<dbReference type="GeneID" id="8854463"/>
<dbReference type="SUPFAM" id="SSF63829">
    <property type="entry name" value="Calcium-dependent phosphotriesterase"/>
    <property type="match status" value="1"/>
</dbReference>
<protein>
    <submittedName>
        <fullName evidence="4">Predicted protein</fullName>
    </submittedName>
</protein>
<organism evidence="5">
    <name type="scientific">Naegleria gruberi</name>
    <name type="common">Amoeba</name>
    <dbReference type="NCBI Taxonomy" id="5762"/>
    <lineage>
        <taxon>Eukaryota</taxon>
        <taxon>Discoba</taxon>
        <taxon>Heterolobosea</taxon>
        <taxon>Tetramitia</taxon>
        <taxon>Eutetramitia</taxon>
        <taxon>Vahlkampfiidae</taxon>
        <taxon>Naegleria</taxon>
    </lineage>
</organism>
<dbReference type="Pfam" id="PF01436">
    <property type="entry name" value="NHL"/>
    <property type="match status" value="1"/>
</dbReference>
<dbReference type="InterPro" id="IPR001258">
    <property type="entry name" value="NHL_repeat"/>
</dbReference>
<dbReference type="eggNOG" id="KOG2177">
    <property type="taxonomic scope" value="Eukaryota"/>
</dbReference>
<dbReference type="InParanoid" id="D2VTG4"/>
<dbReference type="PROSITE" id="PS51257">
    <property type="entry name" value="PROKAR_LIPOPROTEIN"/>
    <property type="match status" value="1"/>
</dbReference>
<reference evidence="4 5" key="1">
    <citation type="journal article" date="2010" name="Cell">
        <title>The genome of Naegleria gruberi illuminates early eukaryotic versatility.</title>
        <authorList>
            <person name="Fritz-Laylin L.K."/>
            <person name="Prochnik S.E."/>
            <person name="Ginger M.L."/>
            <person name="Dacks J.B."/>
            <person name="Carpenter M.L."/>
            <person name="Field M.C."/>
            <person name="Kuo A."/>
            <person name="Paredez A."/>
            <person name="Chapman J."/>
            <person name="Pham J."/>
            <person name="Shu S."/>
            <person name="Neupane R."/>
            <person name="Cipriano M."/>
            <person name="Mancuso J."/>
            <person name="Tu H."/>
            <person name="Salamov A."/>
            <person name="Lindquist E."/>
            <person name="Shapiro H."/>
            <person name="Lucas S."/>
            <person name="Grigoriev I.V."/>
            <person name="Cande W.Z."/>
            <person name="Fulton C."/>
            <person name="Rokhsar D.S."/>
            <person name="Dawson S.C."/>
        </authorList>
    </citation>
    <scope>NUCLEOTIDE SEQUENCE [LARGE SCALE GENOMIC DNA]</scope>
    <source>
        <strain evidence="4 5">NEG-M</strain>
    </source>
</reference>
<gene>
    <name evidence="4" type="ORF">NAEGRDRAFT_72291</name>
</gene>
<dbReference type="Proteomes" id="UP000006671">
    <property type="component" value="Unassembled WGS sequence"/>
</dbReference>
<accession>D2VTG4</accession>
<feature type="signal peptide" evidence="2">
    <location>
        <begin position="1"/>
        <end position="25"/>
    </location>
</feature>
<feature type="domain" description="Teneurin NHL" evidence="3">
    <location>
        <begin position="599"/>
        <end position="743"/>
    </location>
</feature>
<evidence type="ECO:0000259" key="3">
    <source>
        <dbReference type="Pfam" id="PF25021"/>
    </source>
</evidence>
<keyword evidence="1" id="KW-0677">Repeat</keyword>
<evidence type="ECO:0000313" key="4">
    <source>
        <dbReference type="EMBL" id="EFC39930.1"/>
    </source>
</evidence>
<dbReference type="AlphaFoldDB" id="D2VTG4"/>
<dbReference type="SUPFAM" id="SSF101898">
    <property type="entry name" value="NHL repeat"/>
    <property type="match status" value="1"/>
</dbReference>
<evidence type="ECO:0000256" key="1">
    <source>
        <dbReference type="ARBA" id="ARBA00022737"/>
    </source>
</evidence>
<proteinExistence type="predicted"/>
<dbReference type="EMBL" id="GG738896">
    <property type="protein sequence ID" value="EFC39930.1"/>
    <property type="molecule type" value="Genomic_DNA"/>
</dbReference>